<dbReference type="PANTHER" id="PTHR31973:SF187">
    <property type="entry name" value="MUTATOR TRANSPOSASE MUDRA PROTEIN"/>
    <property type="match status" value="1"/>
</dbReference>
<feature type="region of interest" description="Disordered" evidence="1">
    <location>
        <begin position="71"/>
        <end position="96"/>
    </location>
</feature>
<evidence type="ECO:0000259" key="2">
    <source>
        <dbReference type="Pfam" id="PF03108"/>
    </source>
</evidence>
<name>V4LTS3_EUTSA</name>
<protein>
    <recommendedName>
        <fullName evidence="2">Transposase MuDR plant domain-containing protein</fullName>
    </recommendedName>
</protein>
<dbReference type="InterPro" id="IPR004332">
    <property type="entry name" value="Transposase_MuDR"/>
</dbReference>
<dbReference type="Proteomes" id="UP000030689">
    <property type="component" value="Unassembled WGS sequence"/>
</dbReference>
<evidence type="ECO:0000256" key="1">
    <source>
        <dbReference type="SAM" id="MobiDB-lite"/>
    </source>
</evidence>
<gene>
    <name evidence="3" type="ORF">EUTSA_v10011148mg</name>
</gene>
<accession>V4LTS3</accession>
<organism evidence="3 4">
    <name type="scientific">Eutrema salsugineum</name>
    <name type="common">Saltwater cress</name>
    <name type="synonym">Sisymbrium salsugineum</name>
    <dbReference type="NCBI Taxonomy" id="72664"/>
    <lineage>
        <taxon>Eukaryota</taxon>
        <taxon>Viridiplantae</taxon>
        <taxon>Streptophyta</taxon>
        <taxon>Embryophyta</taxon>
        <taxon>Tracheophyta</taxon>
        <taxon>Spermatophyta</taxon>
        <taxon>Magnoliopsida</taxon>
        <taxon>eudicotyledons</taxon>
        <taxon>Gunneridae</taxon>
        <taxon>Pentapetalae</taxon>
        <taxon>rosids</taxon>
        <taxon>malvids</taxon>
        <taxon>Brassicales</taxon>
        <taxon>Brassicaceae</taxon>
        <taxon>Eutremeae</taxon>
        <taxon>Eutrema</taxon>
    </lineage>
</organism>
<proteinExistence type="predicted"/>
<dbReference type="PANTHER" id="PTHR31973">
    <property type="entry name" value="POLYPROTEIN, PUTATIVE-RELATED"/>
    <property type="match status" value="1"/>
</dbReference>
<feature type="domain" description="Transposase MuDR plant" evidence="2">
    <location>
        <begin position="114"/>
        <end position="166"/>
    </location>
</feature>
<dbReference type="Pfam" id="PF03108">
    <property type="entry name" value="DBD_Tnp_Mut"/>
    <property type="match status" value="1"/>
</dbReference>
<feature type="compositionally biased region" description="Acidic residues" evidence="1">
    <location>
        <begin position="36"/>
        <end position="49"/>
    </location>
</feature>
<evidence type="ECO:0000313" key="4">
    <source>
        <dbReference type="Proteomes" id="UP000030689"/>
    </source>
</evidence>
<dbReference type="Gramene" id="ESQ45912">
    <property type="protein sequence ID" value="ESQ45912"/>
    <property type="gene ID" value="EUTSA_v10011148mg"/>
</dbReference>
<evidence type="ECO:0000313" key="3">
    <source>
        <dbReference type="EMBL" id="ESQ45912.1"/>
    </source>
</evidence>
<feature type="region of interest" description="Disordered" evidence="1">
    <location>
        <begin position="34"/>
        <end position="53"/>
    </location>
</feature>
<dbReference type="AlphaFoldDB" id="V4LTS3"/>
<dbReference type="OMA" id="PTGTCEM"/>
<keyword evidence="4" id="KW-1185">Reference proteome</keyword>
<dbReference type="KEGG" id="eus:EUTSA_v10011148mg"/>
<reference evidence="3 4" key="1">
    <citation type="journal article" date="2013" name="Front. Plant Sci.">
        <title>The Reference Genome of the Halophytic Plant Eutrema salsugineum.</title>
        <authorList>
            <person name="Yang R."/>
            <person name="Jarvis D.E."/>
            <person name="Chen H."/>
            <person name="Beilstein M.A."/>
            <person name="Grimwood J."/>
            <person name="Jenkins J."/>
            <person name="Shu S."/>
            <person name="Prochnik S."/>
            <person name="Xin M."/>
            <person name="Ma C."/>
            <person name="Schmutz J."/>
            <person name="Wing R.A."/>
            <person name="Mitchell-Olds T."/>
            <person name="Schumaker K.S."/>
            <person name="Wang X."/>
        </authorList>
    </citation>
    <scope>NUCLEOTIDE SEQUENCE [LARGE SCALE GENOMIC DNA]</scope>
</reference>
<sequence>MENEEVEEEEKKRFWSSTRYLPFSSISIVEWHNVPDFDDNVPPDVDSDGEDQRERREFDIEEALSQFRDESPIRHNIYPDTDDDEEQQRSKRRHNMRRGDGHLYLHKVFISGIAFKEAVLDYALRTGLNIRQRRYDKTAINFTCEGKGCSWRVYSSVSSKTKKWQITIFQSNHTCVPTGTCEMLKVPQIARLFIDKIRAEPEYFMPMKIEEMIMEKLKISVTRAQCQHGRNKALRWIEREYEEQFT</sequence>
<dbReference type="EMBL" id="KI517435">
    <property type="protein sequence ID" value="ESQ45912.1"/>
    <property type="molecule type" value="Genomic_DNA"/>
</dbReference>